<sequence length="90" mass="10497">MENKEVVFREEIKEKIDEVIDLCRKKKFPIFLAVAIKDQGDTTVYEKRAVTPTQLEMTLNRDDFVKYLNVANGFKTVAPKELDVIEYVDL</sequence>
<gene>
    <name evidence="1" type="ORF">H8S22_06100</name>
</gene>
<organism evidence="1 2">
    <name type="scientific">Anaerostipes hominis</name>
    <name type="common">ex Liu et al. 2021</name>
    <dbReference type="NCBI Taxonomy" id="2763018"/>
    <lineage>
        <taxon>Bacteria</taxon>
        <taxon>Bacillati</taxon>
        <taxon>Bacillota</taxon>
        <taxon>Clostridia</taxon>
        <taxon>Lachnospirales</taxon>
        <taxon>Lachnospiraceae</taxon>
        <taxon>Anaerostipes</taxon>
    </lineage>
</organism>
<keyword evidence="2" id="KW-1185">Reference proteome</keyword>
<dbReference type="Proteomes" id="UP000635828">
    <property type="component" value="Unassembled WGS sequence"/>
</dbReference>
<name>A0ABR7FPQ1_9FIRM</name>
<evidence type="ECO:0000313" key="1">
    <source>
        <dbReference type="EMBL" id="MBC5677192.1"/>
    </source>
</evidence>
<comment type="caution">
    <text evidence="1">The sequence shown here is derived from an EMBL/GenBank/DDBJ whole genome shotgun (WGS) entry which is preliminary data.</text>
</comment>
<protein>
    <submittedName>
        <fullName evidence="1">Uncharacterized protein</fullName>
    </submittedName>
</protein>
<accession>A0ABR7FPQ1</accession>
<evidence type="ECO:0000313" key="2">
    <source>
        <dbReference type="Proteomes" id="UP000635828"/>
    </source>
</evidence>
<reference evidence="1 2" key="1">
    <citation type="submission" date="2020-08" db="EMBL/GenBank/DDBJ databases">
        <title>Genome public.</title>
        <authorList>
            <person name="Liu C."/>
            <person name="Sun Q."/>
        </authorList>
    </citation>
    <scope>NUCLEOTIDE SEQUENCE [LARGE SCALE GENOMIC DNA]</scope>
    <source>
        <strain evidence="1 2">NSJ-7</strain>
    </source>
</reference>
<proteinExistence type="predicted"/>
<dbReference type="RefSeq" id="WP_024727363.1">
    <property type="nucleotide sequence ID" value="NZ_JACOOS010000005.1"/>
</dbReference>
<dbReference type="EMBL" id="JACOOS010000005">
    <property type="protein sequence ID" value="MBC5677192.1"/>
    <property type="molecule type" value="Genomic_DNA"/>
</dbReference>